<dbReference type="InterPro" id="IPR003448">
    <property type="entry name" value="Mopterin_biosynth_MoaE"/>
</dbReference>
<dbReference type="InterPro" id="IPR036563">
    <property type="entry name" value="MoaE_sf"/>
</dbReference>
<evidence type="ECO:0000313" key="2">
    <source>
        <dbReference type="Proteomes" id="UP000014387"/>
    </source>
</evidence>
<dbReference type="RefSeq" id="WP_016443889.1">
    <property type="nucleotide sequence ID" value="NZ_KE150266.1"/>
</dbReference>
<name>A0A9W5RE59_9ACTO</name>
<dbReference type="CDD" id="cd00756">
    <property type="entry name" value="MoaE"/>
    <property type="match status" value="1"/>
</dbReference>
<dbReference type="OrthoDB" id="9794429at2"/>
<evidence type="ECO:0000313" key="1">
    <source>
        <dbReference type="EMBL" id="EPD30777.1"/>
    </source>
</evidence>
<dbReference type="Pfam" id="PF02391">
    <property type="entry name" value="MoaE"/>
    <property type="match status" value="1"/>
</dbReference>
<dbReference type="GO" id="GO:0006777">
    <property type="term" value="P:Mo-molybdopterin cofactor biosynthetic process"/>
    <property type="evidence" value="ECO:0007669"/>
    <property type="project" value="InterPro"/>
</dbReference>
<accession>A0A9W5RE59</accession>
<gene>
    <name evidence="1" type="ORF">HMPREF9238_00532</name>
</gene>
<dbReference type="AlphaFoldDB" id="A0A9W5RE59"/>
<evidence type="ECO:0008006" key="3">
    <source>
        <dbReference type="Google" id="ProtNLM"/>
    </source>
</evidence>
<dbReference type="Proteomes" id="UP000014387">
    <property type="component" value="Unassembled WGS sequence"/>
</dbReference>
<sequence length="144" mass="15505">MSGGRVVRVEISPEPFNEAEVVAATTDDKAGAVITFNGVVRNHDQGRDVESIEYSSHEIASTVLHEIAEEIAGRDGVHAVSAVHRVGNVRVGETAMVVVVAASHRSMAFSATSDFVDEIKARVPVWKKQNFPDGTHEWTGIADI</sequence>
<dbReference type="PANTHER" id="PTHR23404">
    <property type="entry name" value="MOLYBDOPTERIN SYNTHASE RELATED"/>
    <property type="match status" value="1"/>
</dbReference>
<dbReference type="Gene3D" id="3.90.1170.40">
    <property type="entry name" value="Molybdopterin biosynthesis MoaE subunit"/>
    <property type="match status" value="1"/>
</dbReference>
<dbReference type="SUPFAM" id="SSF54690">
    <property type="entry name" value="Molybdopterin synthase subunit MoaE"/>
    <property type="match status" value="1"/>
</dbReference>
<organism evidence="1 2">
    <name type="scientific">Gleimia europaea ACS-120-V-Col10b</name>
    <dbReference type="NCBI Taxonomy" id="883069"/>
    <lineage>
        <taxon>Bacteria</taxon>
        <taxon>Bacillati</taxon>
        <taxon>Actinomycetota</taxon>
        <taxon>Actinomycetes</taxon>
        <taxon>Actinomycetales</taxon>
        <taxon>Actinomycetaceae</taxon>
        <taxon>Gleimia</taxon>
    </lineage>
</organism>
<proteinExistence type="predicted"/>
<protein>
    <recommendedName>
        <fullName evidence="3">Molybdenum cofactor biosynthesis protein MoaE</fullName>
    </recommendedName>
</protein>
<comment type="caution">
    <text evidence="1">The sequence shown here is derived from an EMBL/GenBank/DDBJ whole genome shotgun (WGS) entry which is preliminary data.</text>
</comment>
<keyword evidence="2" id="KW-1185">Reference proteome</keyword>
<dbReference type="EMBL" id="AGWN01000001">
    <property type="protein sequence ID" value="EPD30777.1"/>
    <property type="molecule type" value="Genomic_DNA"/>
</dbReference>
<reference evidence="1 2" key="1">
    <citation type="submission" date="2013-05" db="EMBL/GenBank/DDBJ databases">
        <title>The Genome Sequence of Actinomyces europaeus ACS-120-V-COL10B.</title>
        <authorList>
            <consortium name="The Broad Institute Genomics Platform"/>
            <person name="Earl A."/>
            <person name="Ward D."/>
            <person name="Feldgarden M."/>
            <person name="Gevers D."/>
            <person name="Saerens B."/>
            <person name="Vaneechoutte M."/>
            <person name="Walker B."/>
            <person name="Young S."/>
            <person name="Zeng Q."/>
            <person name="Gargeya S."/>
            <person name="Fitzgerald M."/>
            <person name="Haas B."/>
            <person name="Abouelleil A."/>
            <person name="Allen A.W."/>
            <person name="Alvarado L."/>
            <person name="Arachchi H.M."/>
            <person name="Berlin A.M."/>
            <person name="Chapman S.B."/>
            <person name="Gainer-Dewar J."/>
            <person name="Goldberg J."/>
            <person name="Griggs A."/>
            <person name="Gujja S."/>
            <person name="Hansen M."/>
            <person name="Howarth C."/>
            <person name="Imamovic A."/>
            <person name="Ireland A."/>
            <person name="Larimer J."/>
            <person name="McCowan C."/>
            <person name="Murphy C."/>
            <person name="Pearson M."/>
            <person name="Poon T.W."/>
            <person name="Priest M."/>
            <person name="Roberts A."/>
            <person name="Saif S."/>
            <person name="Shea T."/>
            <person name="Sisk P."/>
            <person name="Sykes S."/>
            <person name="Wortman J."/>
            <person name="Nusbaum C."/>
            <person name="Birren B."/>
        </authorList>
    </citation>
    <scope>NUCLEOTIDE SEQUENCE [LARGE SCALE GENOMIC DNA]</scope>
    <source>
        <strain evidence="1 2">ACS-120-V-Col10b</strain>
    </source>
</reference>